<dbReference type="InterPro" id="IPR028034">
    <property type="entry name" value="HU-CCDC81"/>
</dbReference>
<keyword evidence="3" id="KW-1185">Reference proteome</keyword>
<gene>
    <name evidence="2" type="ORF">DUNSADRAFT_1173</name>
</gene>
<evidence type="ECO:0000313" key="2">
    <source>
        <dbReference type="EMBL" id="KAF5839300.1"/>
    </source>
</evidence>
<comment type="caution">
    <text evidence="2">The sequence shown here is derived from an EMBL/GenBank/DDBJ whole genome shotgun (WGS) entry which is preliminary data.</text>
</comment>
<dbReference type="PANTHER" id="PTHR14362">
    <property type="entry name" value="COILED-COIL DOMAIN-CONTAINING PROTEIN 81"/>
    <property type="match status" value="1"/>
</dbReference>
<dbReference type="EMBL" id="MU069548">
    <property type="protein sequence ID" value="KAF5839300.1"/>
    <property type="molecule type" value="Genomic_DNA"/>
</dbReference>
<dbReference type="Proteomes" id="UP000815325">
    <property type="component" value="Unassembled WGS sequence"/>
</dbReference>
<proteinExistence type="predicted"/>
<reference evidence="2" key="1">
    <citation type="submission" date="2017-08" db="EMBL/GenBank/DDBJ databases">
        <authorList>
            <person name="Polle J.E."/>
            <person name="Barry K."/>
            <person name="Cushman J."/>
            <person name="Schmutz J."/>
            <person name="Tran D."/>
            <person name="Hathwaick L.T."/>
            <person name="Yim W.C."/>
            <person name="Jenkins J."/>
            <person name="Mckie-Krisberg Z.M."/>
            <person name="Prochnik S."/>
            <person name="Lindquist E."/>
            <person name="Dockter R.B."/>
            <person name="Adam C."/>
            <person name="Molina H."/>
            <person name="Bunkerborg J."/>
            <person name="Jin E."/>
            <person name="Buchheim M."/>
            <person name="Magnuson J."/>
        </authorList>
    </citation>
    <scope>NUCLEOTIDE SEQUENCE</scope>
    <source>
        <strain evidence="2">CCAP 19/18</strain>
    </source>
</reference>
<protein>
    <recommendedName>
        <fullName evidence="1">CCDC81 HU domain-containing protein</fullName>
    </recommendedName>
</protein>
<evidence type="ECO:0000259" key="1">
    <source>
        <dbReference type="Pfam" id="PF14908"/>
    </source>
</evidence>
<organism evidence="2 3">
    <name type="scientific">Dunaliella salina</name>
    <name type="common">Green alga</name>
    <name type="synonym">Protococcus salinus</name>
    <dbReference type="NCBI Taxonomy" id="3046"/>
    <lineage>
        <taxon>Eukaryota</taxon>
        <taxon>Viridiplantae</taxon>
        <taxon>Chlorophyta</taxon>
        <taxon>core chlorophytes</taxon>
        <taxon>Chlorophyceae</taxon>
        <taxon>CS clade</taxon>
        <taxon>Chlamydomonadales</taxon>
        <taxon>Dunaliellaceae</taxon>
        <taxon>Dunaliella</taxon>
    </lineage>
</organism>
<feature type="domain" description="CCDC81 HU" evidence="1">
    <location>
        <begin position="25"/>
        <end position="85"/>
    </location>
</feature>
<name>A0ABQ7GXI3_DUNSA</name>
<sequence length="187" mass="20737">MLPIDFNAPLDSTALVAEVAAGTFAFKNKIKGTQIRAIWDNLSVFIISTLQRQKGVLLPNLGNFKVGPVVGDSSQKKIRPSFSLLEGRYGGVSQERPRYIVGGRSPIVQPNYGLLSVQAAVHRGATQRLVGELLQRLGVHILSGRPLKVRDPMLPHFHLVKLLGHAWKCQQQLGCQQIVIFQYHDRI</sequence>
<dbReference type="PANTHER" id="PTHR14362:SF2">
    <property type="entry name" value="COILED-COIL DOMAIN-CONTAINING PROTEIN 81"/>
    <property type="match status" value="1"/>
</dbReference>
<evidence type="ECO:0000313" key="3">
    <source>
        <dbReference type="Proteomes" id="UP000815325"/>
    </source>
</evidence>
<dbReference type="InterPro" id="IPR026295">
    <property type="entry name" value="CCD81"/>
</dbReference>
<dbReference type="Pfam" id="PF14908">
    <property type="entry name" value="HU-CCDC81_euk_1"/>
    <property type="match status" value="1"/>
</dbReference>
<accession>A0ABQ7GXI3</accession>